<gene>
    <name evidence="2" type="ORF">Scep_007341</name>
</gene>
<accession>A0AAP0PN56</accession>
<feature type="compositionally biased region" description="Basic and acidic residues" evidence="1">
    <location>
        <begin position="54"/>
        <end position="67"/>
    </location>
</feature>
<name>A0AAP0PN56_9MAGN</name>
<keyword evidence="3" id="KW-1185">Reference proteome</keyword>
<comment type="caution">
    <text evidence="2">The sequence shown here is derived from an EMBL/GenBank/DDBJ whole genome shotgun (WGS) entry which is preliminary data.</text>
</comment>
<dbReference type="EMBL" id="JBBNAG010000003">
    <property type="protein sequence ID" value="KAK9148584.1"/>
    <property type="molecule type" value="Genomic_DNA"/>
</dbReference>
<protein>
    <submittedName>
        <fullName evidence="2">Uncharacterized protein</fullName>
    </submittedName>
</protein>
<proteinExistence type="predicted"/>
<feature type="region of interest" description="Disordered" evidence="1">
    <location>
        <begin position="54"/>
        <end position="77"/>
    </location>
</feature>
<dbReference type="AlphaFoldDB" id="A0AAP0PN56"/>
<reference evidence="2 3" key="1">
    <citation type="submission" date="2024-01" db="EMBL/GenBank/DDBJ databases">
        <title>Genome assemblies of Stephania.</title>
        <authorList>
            <person name="Yang L."/>
        </authorList>
    </citation>
    <scope>NUCLEOTIDE SEQUENCE [LARGE SCALE GENOMIC DNA]</scope>
    <source>
        <strain evidence="2">JXDWG</strain>
        <tissue evidence="2">Leaf</tissue>
    </source>
</reference>
<evidence type="ECO:0000256" key="1">
    <source>
        <dbReference type="SAM" id="MobiDB-lite"/>
    </source>
</evidence>
<sequence>MRGSRIEPITSVHVLAVQSQALFNIKDSNKNDFMMYFREDLHRWLLSPDFKKKAREMDNRREGKPGEARAALRRSVRDNGARKVDDEAVYYKVAGECPKGRVYGLGSLGRKKRKYADADASTSQVLAQRGMGGMGNFMILRYVGAGSSQPISANNEPIELLRKDIKEMLTKLLLVIQDNTLDRDQLREMHGQLGRMKQTLMVILWILFAPPRDVPADSETDDDRDN</sequence>
<evidence type="ECO:0000313" key="2">
    <source>
        <dbReference type="EMBL" id="KAK9148584.1"/>
    </source>
</evidence>
<evidence type="ECO:0000313" key="3">
    <source>
        <dbReference type="Proteomes" id="UP001419268"/>
    </source>
</evidence>
<dbReference type="Proteomes" id="UP001419268">
    <property type="component" value="Unassembled WGS sequence"/>
</dbReference>
<organism evidence="2 3">
    <name type="scientific">Stephania cephalantha</name>
    <dbReference type="NCBI Taxonomy" id="152367"/>
    <lineage>
        <taxon>Eukaryota</taxon>
        <taxon>Viridiplantae</taxon>
        <taxon>Streptophyta</taxon>
        <taxon>Embryophyta</taxon>
        <taxon>Tracheophyta</taxon>
        <taxon>Spermatophyta</taxon>
        <taxon>Magnoliopsida</taxon>
        <taxon>Ranunculales</taxon>
        <taxon>Menispermaceae</taxon>
        <taxon>Menispermoideae</taxon>
        <taxon>Cissampelideae</taxon>
        <taxon>Stephania</taxon>
    </lineage>
</organism>